<feature type="domain" description="CRAL-TRIO" evidence="1">
    <location>
        <begin position="118"/>
        <end position="282"/>
    </location>
</feature>
<dbReference type="PANTHER" id="PTHR10174">
    <property type="entry name" value="ALPHA-TOCOPHEROL TRANSFER PROTEIN-RELATED"/>
    <property type="match status" value="1"/>
</dbReference>
<dbReference type="CDD" id="cd00170">
    <property type="entry name" value="SEC14"/>
    <property type="match status" value="1"/>
</dbReference>
<reference evidence="2" key="1">
    <citation type="submission" date="2021-01" db="EMBL/GenBank/DDBJ databases">
        <authorList>
            <person name="Corre E."/>
            <person name="Pelletier E."/>
            <person name="Niang G."/>
            <person name="Scheremetjew M."/>
            <person name="Finn R."/>
            <person name="Kale V."/>
            <person name="Holt S."/>
            <person name="Cochrane G."/>
            <person name="Meng A."/>
            <person name="Brown T."/>
            <person name="Cohen L."/>
        </authorList>
    </citation>
    <scope>NUCLEOTIDE SEQUENCE</scope>
    <source>
        <strain evidence="2">GSO104</strain>
    </source>
</reference>
<dbReference type="SUPFAM" id="SSF52087">
    <property type="entry name" value="CRAL/TRIO domain"/>
    <property type="match status" value="1"/>
</dbReference>
<evidence type="ECO:0000259" key="1">
    <source>
        <dbReference type="PROSITE" id="PS50191"/>
    </source>
</evidence>
<proteinExistence type="predicted"/>
<organism evidence="2">
    <name type="scientific">Ditylum brightwellii</name>
    <dbReference type="NCBI Taxonomy" id="49249"/>
    <lineage>
        <taxon>Eukaryota</taxon>
        <taxon>Sar</taxon>
        <taxon>Stramenopiles</taxon>
        <taxon>Ochrophyta</taxon>
        <taxon>Bacillariophyta</taxon>
        <taxon>Mediophyceae</taxon>
        <taxon>Lithodesmiophycidae</taxon>
        <taxon>Lithodesmiales</taxon>
        <taxon>Lithodesmiaceae</taxon>
        <taxon>Ditylum</taxon>
    </lineage>
</organism>
<sequence>MPIPSPSVTPLHMAKTKADTYGQNHIIESPIIISDALSLFEKELEKLSRKERAGIHEAEKKCPVITRSEDHRLMFLRCDLFNAKLAAKRFAKYWNKRIELFGEKAFEPFMLEGSMGNDIDALLNGFVRLLPGKDESGRALIWVDASYLDSTKYTRESMIRALTYIEHAALEDETVQKKGVIFINYNGNNPKFSQFDKTLISMWADSMKGCMPVRVSAIYILQIPTLFSTLANLFKHLLGRRLSKRLLLLPGTNEKIVMSLSKRGIKRESLPIEIGGEVVLDQKKWIEERVQAGK</sequence>
<dbReference type="Pfam" id="PF00650">
    <property type="entry name" value="CRAL_TRIO"/>
    <property type="match status" value="1"/>
</dbReference>
<dbReference type="PROSITE" id="PS50191">
    <property type="entry name" value="CRAL_TRIO"/>
    <property type="match status" value="1"/>
</dbReference>
<gene>
    <name evidence="2" type="ORF">DBRI00130_LOCUS43358</name>
</gene>
<dbReference type="AlphaFoldDB" id="A0A7S4T776"/>
<accession>A0A7S4T776</accession>
<dbReference type="InterPro" id="IPR036865">
    <property type="entry name" value="CRAL-TRIO_dom_sf"/>
</dbReference>
<protein>
    <recommendedName>
        <fullName evidence="1">CRAL-TRIO domain-containing protein</fullName>
    </recommendedName>
</protein>
<name>A0A7S4T776_9STRA</name>
<dbReference type="EMBL" id="HBNS01060250">
    <property type="protein sequence ID" value="CAE4667019.1"/>
    <property type="molecule type" value="Transcribed_RNA"/>
</dbReference>
<dbReference type="GO" id="GO:0016020">
    <property type="term" value="C:membrane"/>
    <property type="evidence" value="ECO:0007669"/>
    <property type="project" value="TreeGrafter"/>
</dbReference>
<evidence type="ECO:0000313" key="2">
    <source>
        <dbReference type="EMBL" id="CAE4667019.1"/>
    </source>
</evidence>
<dbReference type="InterPro" id="IPR001251">
    <property type="entry name" value="CRAL-TRIO_dom"/>
</dbReference>
<dbReference type="PANTHER" id="PTHR10174:SF208">
    <property type="entry name" value="CRAL-TRIO DOMAIN-CONTAINING PROTEIN DDB_G0278031"/>
    <property type="match status" value="1"/>
</dbReference>
<dbReference type="GO" id="GO:1902936">
    <property type="term" value="F:phosphatidylinositol bisphosphate binding"/>
    <property type="evidence" value="ECO:0007669"/>
    <property type="project" value="TreeGrafter"/>
</dbReference>
<dbReference type="Gene3D" id="3.40.525.10">
    <property type="entry name" value="CRAL-TRIO lipid binding domain"/>
    <property type="match status" value="1"/>
</dbReference>